<sequence>MKNVRITFPEQKHLFCFKTKWQVDILNLDPTTYPLRDRKCSNTSIYLFTNFDSQAKVLQTIGPTASSSSRTVRHRKSMDSKSSRALAWSSSKNASKAYSSSEIP</sequence>
<protein>
    <recommendedName>
        <fullName evidence="2">T-cell receptor alpha chain constant domain-containing protein</fullName>
    </recommendedName>
</protein>
<accession>A0AAD4Y9V7</accession>
<feature type="compositionally biased region" description="Low complexity" evidence="1">
    <location>
        <begin position="83"/>
        <end position="104"/>
    </location>
</feature>
<dbReference type="Pfam" id="PF09291">
    <property type="entry name" value="DUF1968"/>
    <property type="match status" value="1"/>
</dbReference>
<reference evidence="3" key="1">
    <citation type="submission" date="2022-03" db="EMBL/GenBank/DDBJ databases">
        <title>Genomic analyses of argali, domestic sheep and their hybrids provide insights into chromosomal evolution, heterosis and genetic basis of agronomic traits.</title>
        <authorList>
            <person name="Li M."/>
        </authorList>
    </citation>
    <scope>NUCLEOTIDE SEQUENCE</scope>
    <source>
        <strain evidence="3">CAU-MHL-2022a</strain>
        <tissue evidence="3">Skin</tissue>
    </source>
</reference>
<organism evidence="3 4">
    <name type="scientific">Ovis ammon polii</name>
    <dbReference type="NCBI Taxonomy" id="230172"/>
    <lineage>
        <taxon>Eukaryota</taxon>
        <taxon>Metazoa</taxon>
        <taxon>Chordata</taxon>
        <taxon>Craniata</taxon>
        <taxon>Vertebrata</taxon>
        <taxon>Euteleostomi</taxon>
        <taxon>Mammalia</taxon>
        <taxon>Eutheria</taxon>
        <taxon>Laurasiatheria</taxon>
        <taxon>Artiodactyla</taxon>
        <taxon>Ruminantia</taxon>
        <taxon>Pecora</taxon>
        <taxon>Bovidae</taxon>
        <taxon>Caprinae</taxon>
        <taxon>Ovis</taxon>
    </lineage>
</organism>
<name>A0AAD4Y9V7_OVIAM</name>
<evidence type="ECO:0000259" key="2">
    <source>
        <dbReference type="Pfam" id="PF09291"/>
    </source>
</evidence>
<comment type="caution">
    <text evidence="3">The sequence shown here is derived from an EMBL/GenBank/DDBJ whole genome shotgun (WGS) entry which is preliminary data.</text>
</comment>
<feature type="region of interest" description="Disordered" evidence="1">
    <location>
        <begin position="62"/>
        <end position="104"/>
    </location>
</feature>
<dbReference type="EMBL" id="JAKZEL010000011">
    <property type="protein sequence ID" value="KAI4539472.1"/>
    <property type="molecule type" value="Genomic_DNA"/>
</dbReference>
<dbReference type="SUPFAM" id="SSF48726">
    <property type="entry name" value="Immunoglobulin"/>
    <property type="match status" value="1"/>
</dbReference>
<gene>
    <name evidence="3" type="ORF">MG293_010864</name>
</gene>
<dbReference type="Proteomes" id="UP001214576">
    <property type="component" value="Unassembled WGS sequence"/>
</dbReference>
<dbReference type="InterPro" id="IPR036179">
    <property type="entry name" value="Ig-like_dom_sf"/>
</dbReference>
<feature type="domain" description="T-cell receptor alpha chain constant" evidence="2">
    <location>
        <begin position="30"/>
        <end position="93"/>
    </location>
</feature>
<evidence type="ECO:0000313" key="4">
    <source>
        <dbReference type="Proteomes" id="UP001214576"/>
    </source>
</evidence>
<dbReference type="InterPro" id="IPR015370">
    <property type="entry name" value="TCR_alpha_C"/>
</dbReference>
<evidence type="ECO:0000313" key="3">
    <source>
        <dbReference type="EMBL" id="KAI4539472.1"/>
    </source>
</evidence>
<proteinExistence type="predicted"/>
<dbReference type="Gene3D" id="2.60.40.10">
    <property type="entry name" value="Immunoglobulins"/>
    <property type="match status" value="1"/>
</dbReference>
<evidence type="ECO:0000256" key="1">
    <source>
        <dbReference type="SAM" id="MobiDB-lite"/>
    </source>
</evidence>
<dbReference type="InterPro" id="IPR013783">
    <property type="entry name" value="Ig-like_fold"/>
</dbReference>
<keyword evidence="4" id="KW-1185">Reference proteome</keyword>
<dbReference type="AlphaFoldDB" id="A0AAD4Y9V7"/>